<dbReference type="RefSeq" id="WP_163988833.1">
    <property type="nucleotide sequence ID" value="NZ_WUEY01000009.1"/>
</dbReference>
<dbReference type="SUPFAM" id="SSF53067">
    <property type="entry name" value="Actin-like ATPase domain"/>
    <property type="match status" value="2"/>
</dbReference>
<dbReference type="PANTHER" id="PTHR43190:SF3">
    <property type="entry name" value="N-ACETYL-D-GLUCOSAMINE KINASE"/>
    <property type="match status" value="1"/>
</dbReference>
<feature type="domain" description="ATPase BadF/BadG/BcrA/BcrD type" evidence="1">
    <location>
        <begin position="8"/>
        <end position="288"/>
    </location>
</feature>
<dbReference type="Proteomes" id="UP000483035">
    <property type="component" value="Unassembled WGS sequence"/>
</dbReference>
<evidence type="ECO:0000259" key="1">
    <source>
        <dbReference type="Pfam" id="PF01869"/>
    </source>
</evidence>
<dbReference type="Gene3D" id="3.30.420.40">
    <property type="match status" value="2"/>
</dbReference>
<dbReference type="Pfam" id="PF01869">
    <property type="entry name" value="BcrAD_BadFG"/>
    <property type="match status" value="1"/>
</dbReference>
<name>A0A6L9U9A4_9HYPH</name>
<dbReference type="EMBL" id="WUEY01000009">
    <property type="protein sequence ID" value="NEI71989.1"/>
    <property type="molecule type" value="Genomic_DNA"/>
</dbReference>
<protein>
    <recommendedName>
        <fullName evidence="1">ATPase BadF/BadG/BcrA/BcrD type domain-containing protein</fullName>
    </recommendedName>
</protein>
<dbReference type="InterPro" id="IPR043129">
    <property type="entry name" value="ATPase_NBD"/>
</dbReference>
<accession>A0A6L9U9A4</accession>
<sequence>MMDCLLALDIGGTKTHLVIEDRRGRRLLDTILHSREWDAEPADLAAQWIVERIRPHIPDGARVAAMAFGAQGINRPETAHELQTALAAHDLSPIIVNDAALIALAGGFPDGIGIIAGTGAIGVGTDSAGAHLATGGWGSVIGDEGGAAALVREATRAALRALDEGKPDDGLLKALIRDFGVADAERLTRKVNDEPTADNWAPHCPAVFAAAAAGSALAAQVIDEGAQYLAALVDQLLTRGAVATDIVVAGSVIVNQPPLLDAFRRHVSARHPNLRIHKLTIPPVEGAVFLARRALETIS</sequence>
<dbReference type="InterPro" id="IPR002731">
    <property type="entry name" value="ATPase_BadF"/>
</dbReference>
<evidence type="ECO:0000313" key="2">
    <source>
        <dbReference type="EMBL" id="NEI71989.1"/>
    </source>
</evidence>
<comment type="caution">
    <text evidence="2">The sequence shown here is derived from an EMBL/GenBank/DDBJ whole genome shotgun (WGS) entry which is preliminary data.</text>
</comment>
<gene>
    <name evidence="2" type="ORF">GR212_20615</name>
</gene>
<evidence type="ECO:0000313" key="3">
    <source>
        <dbReference type="Proteomes" id="UP000483035"/>
    </source>
</evidence>
<reference evidence="2 3" key="1">
    <citation type="submission" date="2019-12" db="EMBL/GenBank/DDBJ databases">
        <title>Rhizobium genotypes associated with high levels of biological nitrogen fixation by grain legumes in a temperate-maritime cropping system.</title>
        <authorList>
            <person name="Maluk M."/>
            <person name="Francesc Ferrando Molina F."/>
            <person name="Lopez Del Egido L."/>
            <person name="Lafos M."/>
            <person name="Langarica-Fuentes A."/>
            <person name="Gebre Yohannes G."/>
            <person name="Young M.W."/>
            <person name="Martin P."/>
            <person name="Gantlett R."/>
            <person name="Kenicer G."/>
            <person name="Hawes C."/>
            <person name="Begg G.S."/>
            <person name="Quilliam R.S."/>
            <person name="Squire G.R."/>
            <person name="Poole P.S."/>
            <person name="Young P.W."/>
            <person name="Iannetta P.M."/>
            <person name="James E.K."/>
        </authorList>
    </citation>
    <scope>NUCLEOTIDE SEQUENCE [LARGE SCALE GENOMIC DNA]</scope>
    <source>
        <strain evidence="2 3">JHI1118</strain>
    </source>
</reference>
<dbReference type="PANTHER" id="PTHR43190">
    <property type="entry name" value="N-ACETYL-D-GLUCOSAMINE KINASE"/>
    <property type="match status" value="1"/>
</dbReference>
<dbReference type="InterPro" id="IPR052519">
    <property type="entry name" value="Euk-type_GlcNAc_Kinase"/>
</dbReference>
<proteinExistence type="predicted"/>
<dbReference type="AlphaFoldDB" id="A0A6L9U9A4"/>
<organism evidence="2 3">
    <name type="scientific">Rhizobium lusitanum</name>
    <dbReference type="NCBI Taxonomy" id="293958"/>
    <lineage>
        <taxon>Bacteria</taxon>
        <taxon>Pseudomonadati</taxon>
        <taxon>Pseudomonadota</taxon>
        <taxon>Alphaproteobacteria</taxon>
        <taxon>Hyphomicrobiales</taxon>
        <taxon>Rhizobiaceae</taxon>
        <taxon>Rhizobium/Agrobacterium group</taxon>
        <taxon>Rhizobium</taxon>
    </lineage>
</organism>